<dbReference type="Pfam" id="PF00501">
    <property type="entry name" value="AMP-binding"/>
    <property type="match status" value="1"/>
</dbReference>
<dbReference type="InterPro" id="IPR025110">
    <property type="entry name" value="AMP-bd_C"/>
</dbReference>
<dbReference type="InterPro" id="IPR042099">
    <property type="entry name" value="ANL_N_sf"/>
</dbReference>
<dbReference type="SUPFAM" id="SSF56801">
    <property type="entry name" value="Acetyl-CoA synthetase-like"/>
    <property type="match status" value="1"/>
</dbReference>
<feature type="domain" description="AMP-dependent synthetase/ligase" evidence="1">
    <location>
        <begin position="35"/>
        <end position="417"/>
    </location>
</feature>
<dbReference type="Pfam" id="PF13193">
    <property type="entry name" value="AMP-binding_C"/>
    <property type="match status" value="1"/>
</dbReference>
<accession>A0ABR0RA68</accession>
<dbReference type="InterPro" id="IPR020845">
    <property type="entry name" value="AMP-binding_CS"/>
</dbReference>
<dbReference type="EMBL" id="JAVHJV010000020">
    <property type="protein sequence ID" value="KAK5937029.1"/>
    <property type="molecule type" value="Genomic_DNA"/>
</dbReference>
<protein>
    <recommendedName>
        <fullName evidence="5">4-coumarate--CoA ligase</fullName>
    </recommendedName>
</protein>
<evidence type="ECO:0000259" key="2">
    <source>
        <dbReference type="Pfam" id="PF13193"/>
    </source>
</evidence>
<name>A0ABR0RA68_9EURO</name>
<dbReference type="PROSITE" id="PS00455">
    <property type="entry name" value="AMP_BINDING"/>
    <property type="match status" value="1"/>
</dbReference>
<dbReference type="InterPro" id="IPR000873">
    <property type="entry name" value="AMP-dep_synth/lig_dom"/>
</dbReference>
<dbReference type="PANTHER" id="PTHR24096:SF424">
    <property type="entry name" value="ACETYL-COA SYNTHETASE-LIKE PROTEIN-RELATED"/>
    <property type="match status" value="1"/>
</dbReference>
<evidence type="ECO:0008006" key="5">
    <source>
        <dbReference type="Google" id="ProtNLM"/>
    </source>
</evidence>
<dbReference type="Gene3D" id="3.40.50.12780">
    <property type="entry name" value="N-terminal domain of ligase-like"/>
    <property type="match status" value="1"/>
</dbReference>
<dbReference type="CDD" id="cd05911">
    <property type="entry name" value="Firefly_Luc_like"/>
    <property type="match status" value="1"/>
</dbReference>
<dbReference type="RefSeq" id="XP_064725119.1">
    <property type="nucleotide sequence ID" value="XM_064879166.1"/>
</dbReference>
<evidence type="ECO:0000259" key="1">
    <source>
        <dbReference type="Pfam" id="PF00501"/>
    </source>
</evidence>
<gene>
    <name evidence="3" type="ORF">PMZ80_010778</name>
</gene>
<organism evidence="3 4">
    <name type="scientific">Knufia obscura</name>
    <dbReference type="NCBI Taxonomy" id="1635080"/>
    <lineage>
        <taxon>Eukaryota</taxon>
        <taxon>Fungi</taxon>
        <taxon>Dikarya</taxon>
        <taxon>Ascomycota</taxon>
        <taxon>Pezizomycotina</taxon>
        <taxon>Eurotiomycetes</taxon>
        <taxon>Chaetothyriomycetidae</taxon>
        <taxon>Chaetothyriales</taxon>
        <taxon>Trichomeriaceae</taxon>
        <taxon>Knufia</taxon>
    </lineage>
</organism>
<proteinExistence type="predicted"/>
<dbReference type="PANTHER" id="PTHR24096">
    <property type="entry name" value="LONG-CHAIN-FATTY-ACID--COA LIGASE"/>
    <property type="match status" value="1"/>
</dbReference>
<dbReference type="Proteomes" id="UP001334248">
    <property type="component" value="Unassembled WGS sequence"/>
</dbReference>
<reference evidence="3 4" key="1">
    <citation type="journal article" date="2023" name="Res Sq">
        <title>Genomic and morphological characterization of Knufia obscura isolated from the Mars 2020 spacecraft assembly facility.</title>
        <authorList>
            <person name="Chander A.M."/>
            <person name="Teixeira M.M."/>
            <person name="Singh N.K."/>
            <person name="Williams M.P."/>
            <person name="Parker C.W."/>
            <person name="Leo P."/>
            <person name="Stajich J.E."/>
            <person name="Torok T."/>
            <person name="Tighe S."/>
            <person name="Mason C.E."/>
            <person name="Venkateswaran K."/>
        </authorList>
    </citation>
    <scope>NUCLEOTIDE SEQUENCE [LARGE SCALE GENOMIC DNA]</scope>
    <source>
        <strain evidence="3 4">CCFEE 5817</strain>
    </source>
</reference>
<keyword evidence="4" id="KW-1185">Reference proteome</keyword>
<evidence type="ECO:0000313" key="3">
    <source>
        <dbReference type="EMBL" id="KAK5937029.1"/>
    </source>
</evidence>
<dbReference type="InterPro" id="IPR045851">
    <property type="entry name" value="AMP-bd_C_sf"/>
</dbReference>
<evidence type="ECO:0000313" key="4">
    <source>
        <dbReference type="Proteomes" id="UP001334248"/>
    </source>
</evidence>
<dbReference type="GeneID" id="90004227"/>
<feature type="domain" description="AMP-binding enzyme C-terminal" evidence="2">
    <location>
        <begin position="469"/>
        <end position="545"/>
    </location>
</feature>
<sequence length="565" mass="62368">MPYKSRWSVPIPDCSLPTFLFGSATHQEPPSLANKQCYIDAQNPEKYFLTRSSFKLWSQRFGMGVSRLPGFAPGERVLVFSGNNLAFPVAFMGILMAGGIFSAANPSFVGRELANQLKDSGAAYLLVAEASLDTALEAAKIAGLSTDKIRYYDADALFEKGGMTKGDKKGIKYWNSIFADERPNEAKETVLALNYSSGTTGVPKGVMVTHRNYISNCIQHNHLATLYPNATERAARARWVCFLPLYHAMAQTIYLSGGVMRQIPVYIMTKFDFVELLENIQKFKITDLAMVPPIAVMVAKHPVVKKYDLSSIEAIGSGAAPLGSEASREVEKVWGGRLNLKQGWGMTEVTCSLLGWDPTKYSASFAVGEPNANCEAKVMRVDEDEKGNQTFTEITERGPDQRGELWCRGPNVMKGYWKNEKATKGTFSPDGQWLRTGDVAYVDEDGMFFIVDRIKELIKVKGNQVAPAELEALILDHKAIADVAVIGLPTLDGDERPKAFCVKQPGAQVTEQDVIDFVKDKVIHYKRLNGGVEFVDAIPKNPSGKILRRQLRDMAAKKAQLPAKL</sequence>
<dbReference type="Gene3D" id="3.30.300.30">
    <property type="match status" value="1"/>
</dbReference>
<comment type="caution">
    <text evidence="3">The sequence shown here is derived from an EMBL/GenBank/DDBJ whole genome shotgun (WGS) entry which is preliminary data.</text>
</comment>